<comment type="caution">
    <text evidence="1">The sequence shown here is derived from an EMBL/GenBank/DDBJ whole genome shotgun (WGS) entry which is preliminary data.</text>
</comment>
<accession>A0AAV4RRA1</accession>
<proteinExistence type="predicted"/>
<evidence type="ECO:0000313" key="2">
    <source>
        <dbReference type="Proteomes" id="UP001054945"/>
    </source>
</evidence>
<dbReference type="EMBL" id="BPLR01008207">
    <property type="protein sequence ID" value="GIY22871.1"/>
    <property type="molecule type" value="Genomic_DNA"/>
</dbReference>
<keyword evidence="2" id="KW-1185">Reference proteome</keyword>
<organism evidence="1 2">
    <name type="scientific">Caerostris extrusa</name>
    <name type="common">Bark spider</name>
    <name type="synonym">Caerostris bankana</name>
    <dbReference type="NCBI Taxonomy" id="172846"/>
    <lineage>
        <taxon>Eukaryota</taxon>
        <taxon>Metazoa</taxon>
        <taxon>Ecdysozoa</taxon>
        <taxon>Arthropoda</taxon>
        <taxon>Chelicerata</taxon>
        <taxon>Arachnida</taxon>
        <taxon>Araneae</taxon>
        <taxon>Araneomorphae</taxon>
        <taxon>Entelegynae</taxon>
        <taxon>Araneoidea</taxon>
        <taxon>Araneidae</taxon>
        <taxon>Caerostris</taxon>
    </lineage>
</organism>
<reference evidence="1 2" key="1">
    <citation type="submission" date="2021-06" db="EMBL/GenBank/DDBJ databases">
        <title>Caerostris extrusa draft genome.</title>
        <authorList>
            <person name="Kono N."/>
            <person name="Arakawa K."/>
        </authorList>
    </citation>
    <scope>NUCLEOTIDE SEQUENCE [LARGE SCALE GENOMIC DNA]</scope>
</reference>
<name>A0AAV4RRA1_CAEEX</name>
<sequence>MAPGRQHTIFQRSIHLLEMKLESHQEHIKHTEIMFLWFVKTYDILKDAKYEVDFTTVNCDINLREITHCTSGQGRRNAFEYLQTS</sequence>
<protein>
    <submittedName>
        <fullName evidence="1">Uncharacterized protein</fullName>
    </submittedName>
</protein>
<dbReference type="Proteomes" id="UP001054945">
    <property type="component" value="Unassembled WGS sequence"/>
</dbReference>
<evidence type="ECO:0000313" key="1">
    <source>
        <dbReference type="EMBL" id="GIY22871.1"/>
    </source>
</evidence>
<dbReference type="AlphaFoldDB" id="A0AAV4RRA1"/>
<gene>
    <name evidence="1" type="ORF">CEXT_233451</name>
</gene>